<evidence type="ECO:0000313" key="2">
    <source>
        <dbReference type="Proteomes" id="UP000265618"/>
    </source>
</evidence>
<name>A0A9K3D8X2_9EUKA</name>
<sequence>MDDGSSDLAYSSGNWHELNDGQFFLRHKVCESEWNERGSECLDDYLVASAPGGSLV</sequence>
<gene>
    <name evidence="1" type="ORF">KIPB_014163</name>
</gene>
<dbReference type="AlphaFoldDB" id="A0A9K3D8X2"/>
<protein>
    <submittedName>
        <fullName evidence="1">Uncharacterized protein</fullName>
    </submittedName>
</protein>
<dbReference type="Proteomes" id="UP000265618">
    <property type="component" value="Unassembled WGS sequence"/>
</dbReference>
<accession>A0A9K3D8X2</accession>
<feature type="non-terminal residue" evidence="1">
    <location>
        <position position="1"/>
    </location>
</feature>
<keyword evidence="2" id="KW-1185">Reference proteome</keyword>
<dbReference type="EMBL" id="BDIP01007122">
    <property type="protein sequence ID" value="GIQ91081.1"/>
    <property type="molecule type" value="Genomic_DNA"/>
</dbReference>
<reference evidence="1 2" key="1">
    <citation type="journal article" date="2018" name="PLoS ONE">
        <title>The draft genome of Kipferlia bialata reveals reductive genome evolution in fornicate parasites.</title>
        <authorList>
            <person name="Tanifuji G."/>
            <person name="Takabayashi S."/>
            <person name="Kume K."/>
            <person name="Takagi M."/>
            <person name="Nakayama T."/>
            <person name="Kamikawa R."/>
            <person name="Inagaki Y."/>
            <person name="Hashimoto T."/>
        </authorList>
    </citation>
    <scope>NUCLEOTIDE SEQUENCE [LARGE SCALE GENOMIC DNA]</scope>
    <source>
        <strain evidence="1">NY0173</strain>
    </source>
</reference>
<organism evidence="1 2">
    <name type="scientific">Kipferlia bialata</name>
    <dbReference type="NCBI Taxonomy" id="797122"/>
    <lineage>
        <taxon>Eukaryota</taxon>
        <taxon>Metamonada</taxon>
        <taxon>Carpediemonas-like organisms</taxon>
        <taxon>Kipferlia</taxon>
    </lineage>
</organism>
<comment type="caution">
    <text evidence="1">The sequence shown here is derived from an EMBL/GenBank/DDBJ whole genome shotgun (WGS) entry which is preliminary data.</text>
</comment>
<proteinExistence type="predicted"/>
<evidence type="ECO:0000313" key="1">
    <source>
        <dbReference type="EMBL" id="GIQ91081.1"/>
    </source>
</evidence>